<keyword evidence="4" id="KW-1185">Reference proteome</keyword>
<dbReference type="InterPro" id="IPR036628">
    <property type="entry name" value="Clp_N_dom_sf"/>
</dbReference>
<dbReference type="EMBL" id="BAAAUT010000099">
    <property type="protein sequence ID" value="GAA3166455.1"/>
    <property type="molecule type" value="Genomic_DNA"/>
</dbReference>
<evidence type="ECO:0000313" key="4">
    <source>
        <dbReference type="Proteomes" id="UP001500320"/>
    </source>
</evidence>
<feature type="domain" description="Clp R" evidence="2">
    <location>
        <begin position="58"/>
        <end position="204"/>
    </location>
</feature>
<sequence>MPKINVYLPDELAEAIKKAGVPVSAVCQRALEQAVRRITAVRQTVLGELRADDLDERLSSFTARARTVVGLAIDRARADGAPVVGTGHLLAAMVDEGGNLALHVLRAIDIDPVQVRRDLERQAATEAASEAAGEGSSTRLSRQAAGVLELAVTEATALGHNYVGCEHLLLGLVAEPDGTAGQVLRALGAEPRLTRRAVTAALAGYVHLRAQTSAGTAADPVQALTEAVKGHLQPLVARIERLERHLGPTRHE</sequence>
<organism evidence="3 4">
    <name type="scientific">Planomonospora alba</name>
    <dbReference type="NCBI Taxonomy" id="161354"/>
    <lineage>
        <taxon>Bacteria</taxon>
        <taxon>Bacillati</taxon>
        <taxon>Actinomycetota</taxon>
        <taxon>Actinomycetes</taxon>
        <taxon>Streptosporangiales</taxon>
        <taxon>Streptosporangiaceae</taxon>
        <taxon>Planomonospora</taxon>
    </lineage>
</organism>
<evidence type="ECO:0000313" key="3">
    <source>
        <dbReference type="EMBL" id="GAA3166455.1"/>
    </source>
</evidence>
<accession>A0ABP6P3X5</accession>
<dbReference type="SUPFAM" id="SSF81923">
    <property type="entry name" value="Double Clp-N motif"/>
    <property type="match status" value="1"/>
</dbReference>
<dbReference type="Proteomes" id="UP001500320">
    <property type="component" value="Unassembled WGS sequence"/>
</dbReference>
<dbReference type="PANTHER" id="PTHR47016:SF5">
    <property type="entry name" value="CLP DOMAIN SUPERFAMILY PROTEIN"/>
    <property type="match status" value="1"/>
</dbReference>
<keyword evidence="1" id="KW-0677">Repeat</keyword>
<dbReference type="RefSeq" id="WP_344866660.1">
    <property type="nucleotide sequence ID" value="NZ_BAAAUT010000099.1"/>
</dbReference>
<comment type="caution">
    <text evidence="3">The sequence shown here is derived from an EMBL/GenBank/DDBJ whole genome shotgun (WGS) entry which is preliminary data.</text>
</comment>
<evidence type="ECO:0000259" key="2">
    <source>
        <dbReference type="PROSITE" id="PS51903"/>
    </source>
</evidence>
<dbReference type="InterPro" id="IPR004176">
    <property type="entry name" value="Clp_R_N"/>
</dbReference>
<dbReference type="PROSITE" id="PS51903">
    <property type="entry name" value="CLP_R"/>
    <property type="match status" value="1"/>
</dbReference>
<name>A0ABP6P3X5_9ACTN</name>
<dbReference type="Gene3D" id="1.10.1780.10">
    <property type="entry name" value="Clp, N-terminal domain"/>
    <property type="match status" value="1"/>
</dbReference>
<evidence type="ECO:0000256" key="1">
    <source>
        <dbReference type="PROSITE-ProRule" id="PRU01251"/>
    </source>
</evidence>
<proteinExistence type="predicted"/>
<dbReference type="PANTHER" id="PTHR47016">
    <property type="entry name" value="ATP-DEPENDENT CLP PROTEASE ATP-BINDING SUBUNIT CLPT1, CHLOROPLASTIC"/>
    <property type="match status" value="1"/>
</dbReference>
<dbReference type="Pfam" id="PF02861">
    <property type="entry name" value="Clp_N"/>
    <property type="match status" value="1"/>
</dbReference>
<reference evidence="4" key="1">
    <citation type="journal article" date="2019" name="Int. J. Syst. Evol. Microbiol.">
        <title>The Global Catalogue of Microorganisms (GCM) 10K type strain sequencing project: providing services to taxonomists for standard genome sequencing and annotation.</title>
        <authorList>
            <consortium name="The Broad Institute Genomics Platform"/>
            <consortium name="The Broad Institute Genome Sequencing Center for Infectious Disease"/>
            <person name="Wu L."/>
            <person name="Ma J."/>
        </authorList>
    </citation>
    <scope>NUCLEOTIDE SEQUENCE [LARGE SCALE GENOMIC DNA]</scope>
    <source>
        <strain evidence="4">JCM 9373</strain>
    </source>
</reference>
<protein>
    <recommendedName>
        <fullName evidence="2">Clp R domain-containing protein</fullName>
    </recommendedName>
</protein>
<gene>
    <name evidence="3" type="ORF">GCM10010466_66540</name>
</gene>
<dbReference type="InterPro" id="IPR044217">
    <property type="entry name" value="CLPT1/2"/>
</dbReference>